<evidence type="ECO:0000313" key="4">
    <source>
        <dbReference type="Proteomes" id="UP000481109"/>
    </source>
</evidence>
<dbReference type="Pfam" id="PF01471">
    <property type="entry name" value="PG_binding_1"/>
    <property type="match status" value="1"/>
</dbReference>
<dbReference type="Proteomes" id="UP000481109">
    <property type="component" value="Unassembled WGS sequence"/>
</dbReference>
<dbReference type="Gene3D" id="1.10.101.10">
    <property type="entry name" value="PGBD-like superfamily/PGBD"/>
    <property type="match status" value="1"/>
</dbReference>
<sequence>MSKLRALHTRVGISATVVALSGAGLGLATATPASAAYAGYCNNQASKAMSGAGHLVAKLPAYNGNVNCQMYKGANSSAVKALQITLNKCYGRSLTEDGVFGDRTRTALIYAQGQEKIGTDGGYGTDTRTNLGWYFKNTTGSGGTCAYL</sequence>
<dbReference type="InterPro" id="IPR002477">
    <property type="entry name" value="Peptidoglycan-bd-like"/>
</dbReference>
<dbReference type="InterPro" id="IPR036366">
    <property type="entry name" value="PGBDSf"/>
</dbReference>
<keyword evidence="4" id="KW-1185">Reference proteome</keyword>
<proteinExistence type="predicted"/>
<dbReference type="SUPFAM" id="SSF47090">
    <property type="entry name" value="PGBD-like"/>
    <property type="match status" value="1"/>
</dbReference>
<feature type="chain" id="PRO_5026037494" evidence="1">
    <location>
        <begin position="36"/>
        <end position="148"/>
    </location>
</feature>
<name>A0A6G4XRU0_9ACTN</name>
<dbReference type="AlphaFoldDB" id="A0A6G4XRU0"/>
<feature type="domain" description="Peptidoglycan binding-like" evidence="2">
    <location>
        <begin position="76"/>
        <end position="129"/>
    </location>
</feature>
<dbReference type="InterPro" id="IPR036365">
    <property type="entry name" value="PGBD-like_sf"/>
</dbReference>
<dbReference type="EMBL" id="JAAKZW010000207">
    <property type="protein sequence ID" value="NGO80309.1"/>
    <property type="molecule type" value="Genomic_DNA"/>
</dbReference>
<protein>
    <submittedName>
        <fullName evidence="3">Peptidoglycan-binding protein</fullName>
    </submittedName>
</protein>
<accession>A0A6G4XRU0</accession>
<evidence type="ECO:0000313" key="3">
    <source>
        <dbReference type="EMBL" id="NGO80309.1"/>
    </source>
</evidence>
<keyword evidence="1" id="KW-0732">Signal</keyword>
<evidence type="ECO:0000256" key="1">
    <source>
        <dbReference type="SAM" id="SignalP"/>
    </source>
</evidence>
<dbReference type="RefSeq" id="WP_165335735.1">
    <property type="nucleotide sequence ID" value="NZ_JAAKZW010000207.1"/>
</dbReference>
<feature type="signal peptide" evidence="1">
    <location>
        <begin position="1"/>
        <end position="35"/>
    </location>
</feature>
<reference evidence="3 4" key="1">
    <citation type="submission" date="2020-02" db="EMBL/GenBank/DDBJ databases">
        <title>Whole-genome analyses of novel actinobacteria.</title>
        <authorList>
            <person name="Sahin N."/>
            <person name="Tokatli A."/>
        </authorList>
    </citation>
    <scope>NUCLEOTIDE SEQUENCE [LARGE SCALE GENOMIC DNA]</scope>
    <source>
        <strain evidence="3 4">YC504</strain>
    </source>
</reference>
<comment type="caution">
    <text evidence="3">The sequence shown here is derived from an EMBL/GenBank/DDBJ whole genome shotgun (WGS) entry which is preliminary data.</text>
</comment>
<evidence type="ECO:0000259" key="2">
    <source>
        <dbReference type="Pfam" id="PF01471"/>
    </source>
</evidence>
<gene>
    <name evidence="3" type="ORF">G6045_32320</name>
</gene>
<organism evidence="3 4">
    <name type="scientific">Streptomyces mesophilus</name>
    <dbReference type="NCBI Taxonomy" id="1775132"/>
    <lineage>
        <taxon>Bacteria</taxon>
        <taxon>Bacillati</taxon>
        <taxon>Actinomycetota</taxon>
        <taxon>Actinomycetes</taxon>
        <taxon>Kitasatosporales</taxon>
        <taxon>Streptomycetaceae</taxon>
        <taxon>Streptomyces</taxon>
    </lineage>
</organism>